<organism evidence="1">
    <name type="scientific">Candidatus Kentrum sp. LFY</name>
    <dbReference type="NCBI Taxonomy" id="2126342"/>
    <lineage>
        <taxon>Bacteria</taxon>
        <taxon>Pseudomonadati</taxon>
        <taxon>Pseudomonadota</taxon>
        <taxon>Gammaproteobacteria</taxon>
        <taxon>Candidatus Kentrum</taxon>
    </lineage>
</organism>
<dbReference type="AlphaFoldDB" id="A0A450UK12"/>
<proteinExistence type="predicted"/>
<name>A0A450UK12_9GAMM</name>
<gene>
    <name evidence="1" type="ORF">BECKLFY1418B_GA0070995_10402</name>
</gene>
<accession>A0A450UK12</accession>
<dbReference type="EMBL" id="CAADFF010000040">
    <property type="protein sequence ID" value="VFJ92889.1"/>
    <property type="molecule type" value="Genomic_DNA"/>
</dbReference>
<sequence>MLALRTKAERDWALVHAPTWRSVCFSDTLKKAPEGEFSRGVWSKESKRDGPYLEPITSLQHDSVTVLARLESSIVIRADQP</sequence>
<reference evidence="1" key="1">
    <citation type="submission" date="2019-02" db="EMBL/GenBank/DDBJ databases">
        <authorList>
            <person name="Gruber-Vodicka R. H."/>
            <person name="Seah K. B. B."/>
        </authorList>
    </citation>
    <scope>NUCLEOTIDE SEQUENCE</scope>
    <source>
        <strain evidence="1">BECK_M7</strain>
    </source>
</reference>
<protein>
    <submittedName>
        <fullName evidence="1">Uncharacterized protein</fullName>
    </submittedName>
</protein>
<evidence type="ECO:0000313" key="1">
    <source>
        <dbReference type="EMBL" id="VFJ92889.1"/>
    </source>
</evidence>